<reference evidence="4" key="1">
    <citation type="submission" date="2016-06" db="UniProtKB">
        <authorList>
            <consortium name="WormBaseParasite"/>
        </authorList>
    </citation>
    <scope>IDENTIFICATION</scope>
</reference>
<evidence type="ECO:0000313" key="4">
    <source>
        <dbReference type="WBParaSite" id="SCUD_0001491601-mRNA-1"/>
    </source>
</evidence>
<dbReference type="EMBL" id="UZAK01037130">
    <property type="protein sequence ID" value="VDP57852.1"/>
    <property type="molecule type" value="Genomic_DNA"/>
</dbReference>
<dbReference type="GO" id="GO:0005544">
    <property type="term" value="F:calcium-dependent phospholipid binding"/>
    <property type="evidence" value="ECO:0007669"/>
    <property type="project" value="InterPro"/>
</dbReference>
<keyword evidence="3" id="KW-1185">Reference proteome</keyword>
<organism evidence="4">
    <name type="scientific">Schistosoma curassoni</name>
    <dbReference type="NCBI Taxonomy" id="6186"/>
    <lineage>
        <taxon>Eukaryota</taxon>
        <taxon>Metazoa</taxon>
        <taxon>Spiralia</taxon>
        <taxon>Lophotrochozoa</taxon>
        <taxon>Platyhelminthes</taxon>
        <taxon>Trematoda</taxon>
        <taxon>Digenea</taxon>
        <taxon>Strigeidida</taxon>
        <taxon>Schistosomatoidea</taxon>
        <taxon>Schistosomatidae</taxon>
        <taxon>Schistosoma</taxon>
    </lineage>
</organism>
<evidence type="ECO:0000259" key="1">
    <source>
        <dbReference type="Pfam" id="PF07002"/>
    </source>
</evidence>
<sequence>MDNPYCEGIQGAMAAYAHSLRTVKFHGPTNFAPIINTVASIARQSVDGSQYSILLILTDGIISDLPQTKAAIVNFVPFRNFHQLNNVQESKRRLTKAVLSEIPDQLVSYMRMQGIKPLNTQNNDFKIGTHSEFRDSSCKMYHSDKLPHAPPYPTDIANPPYPNC</sequence>
<dbReference type="GO" id="GO:0005886">
    <property type="term" value="C:plasma membrane"/>
    <property type="evidence" value="ECO:0007669"/>
    <property type="project" value="TreeGrafter"/>
</dbReference>
<dbReference type="STRING" id="6186.A0A183KIQ7"/>
<dbReference type="Pfam" id="PF07002">
    <property type="entry name" value="Copine"/>
    <property type="match status" value="1"/>
</dbReference>
<evidence type="ECO:0000313" key="2">
    <source>
        <dbReference type="EMBL" id="VDP57852.1"/>
    </source>
</evidence>
<dbReference type="AlphaFoldDB" id="A0A183KIQ7"/>
<dbReference type="GO" id="GO:0071277">
    <property type="term" value="P:cellular response to calcium ion"/>
    <property type="evidence" value="ECO:0007669"/>
    <property type="project" value="TreeGrafter"/>
</dbReference>
<evidence type="ECO:0000313" key="3">
    <source>
        <dbReference type="Proteomes" id="UP000279833"/>
    </source>
</evidence>
<gene>
    <name evidence="2" type="ORF">SCUD_LOCUS14913</name>
</gene>
<feature type="domain" description="Copine C-terminal" evidence="1">
    <location>
        <begin position="2"/>
        <end position="74"/>
    </location>
</feature>
<name>A0A183KIQ7_9TREM</name>
<protein>
    <submittedName>
        <fullName evidence="4">Copine domain-containing protein</fullName>
    </submittedName>
</protein>
<dbReference type="InterPro" id="IPR010734">
    <property type="entry name" value="Copine_C"/>
</dbReference>
<dbReference type="InterPro" id="IPR045052">
    <property type="entry name" value="Copine"/>
</dbReference>
<proteinExistence type="predicted"/>
<dbReference type="PANTHER" id="PTHR10857">
    <property type="entry name" value="COPINE"/>
    <property type="match status" value="1"/>
</dbReference>
<dbReference type="WBParaSite" id="SCUD_0001491601-mRNA-1">
    <property type="protein sequence ID" value="SCUD_0001491601-mRNA-1"/>
    <property type="gene ID" value="SCUD_0001491601"/>
</dbReference>
<reference evidence="2 3" key="2">
    <citation type="submission" date="2018-11" db="EMBL/GenBank/DDBJ databases">
        <authorList>
            <consortium name="Pathogen Informatics"/>
        </authorList>
    </citation>
    <scope>NUCLEOTIDE SEQUENCE [LARGE SCALE GENOMIC DNA]</scope>
    <source>
        <strain evidence="2">Dakar</strain>
        <strain evidence="3">Dakar, Senegal</strain>
    </source>
</reference>
<dbReference type="PANTHER" id="PTHR10857:SF106">
    <property type="entry name" value="C2 DOMAIN-CONTAINING PROTEIN"/>
    <property type="match status" value="1"/>
</dbReference>
<dbReference type="Proteomes" id="UP000279833">
    <property type="component" value="Unassembled WGS sequence"/>
</dbReference>
<accession>A0A183KIQ7</accession>